<dbReference type="Pfam" id="PF00106">
    <property type="entry name" value="adh_short"/>
    <property type="match status" value="1"/>
</dbReference>
<evidence type="ECO:0000256" key="2">
    <source>
        <dbReference type="ARBA" id="ARBA00006484"/>
    </source>
</evidence>
<comment type="caution">
    <text evidence="7">The sequence shown here is derived from an EMBL/GenBank/DDBJ whole genome shotgun (WGS) entry which is preliminary data.</text>
</comment>
<dbReference type="PRINTS" id="PR00081">
    <property type="entry name" value="GDHRDH"/>
</dbReference>
<reference evidence="7" key="1">
    <citation type="submission" date="2022-04" db="EMBL/GenBank/DDBJ databases">
        <title>Carnegiea gigantea Genome sequencing and assembly v2.</title>
        <authorList>
            <person name="Copetti D."/>
            <person name="Sanderson M.J."/>
            <person name="Burquez A."/>
            <person name="Wojciechowski M.F."/>
        </authorList>
    </citation>
    <scope>NUCLEOTIDE SEQUENCE</scope>
    <source>
        <strain evidence="7">SGP5-SGP5p</strain>
        <tissue evidence="7">Aerial part</tissue>
    </source>
</reference>
<dbReference type="SUPFAM" id="SSF51735">
    <property type="entry name" value="NAD(P)-binding Rossmann-fold domains"/>
    <property type="match status" value="1"/>
</dbReference>
<sequence length="325" mass="36482">MNTTERRKTMDWIHNVLNIVAPPFILLLVCLFLPLFRLPKLFISILHSFFFTEDVAGKVVIITGAASGIGEQLAYEYARRRARLVLADIRGKILIKVADTCREMGSPDAVTVTADVTDVNDCKCIVDSAISYFGRFNRVEDYVDITKARCVMDVNFWGSVCVTRFAISHLRNTGGKIIAMASSASWVPMPTLSIYNASKAALVAFYETLRVEVGSDIHITIVTPGFIKSEMTKRKHLAGDGQMIVDVTAFRKVIPLHKADRCAQAIVKSACRGDRYLTEPAWYRVTYWLKMFSPELLEMLLKLIYLHVPKHGASSNIRPTEVKTE</sequence>
<keyword evidence="6" id="KW-0812">Transmembrane</keyword>
<organism evidence="7 8">
    <name type="scientific">Carnegiea gigantea</name>
    <dbReference type="NCBI Taxonomy" id="171969"/>
    <lineage>
        <taxon>Eukaryota</taxon>
        <taxon>Viridiplantae</taxon>
        <taxon>Streptophyta</taxon>
        <taxon>Embryophyta</taxon>
        <taxon>Tracheophyta</taxon>
        <taxon>Spermatophyta</taxon>
        <taxon>Magnoliopsida</taxon>
        <taxon>eudicotyledons</taxon>
        <taxon>Gunneridae</taxon>
        <taxon>Pentapetalae</taxon>
        <taxon>Caryophyllales</taxon>
        <taxon>Cactineae</taxon>
        <taxon>Cactaceae</taxon>
        <taxon>Cactoideae</taxon>
        <taxon>Echinocereeae</taxon>
        <taxon>Carnegiea</taxon>
    </lineage>
</organism>
<name>A0A9Q1GJ78_9CARY</name>
<dbReference type="Gene3D" id="3.40.50.720">
    <property type="entry name" value="NAD(P)-binding Rossmann-like Domain"/>
    <property type="match status" value="1"/>
</dbReference>
<comment type="similarity">
    <text evidence="2">Belongs to the short-chain dehydrogenases/reductases (SDR) family.</text>
</comment>
<dbReference type="GO" id="GO:0016020">
    <property type="term" value="C:membrane"/>
    <property type="evidence" value="ECO:0007669"/>
    <property type="project" value="UniProtKB-SubCell"/>
</dbReference>
<feature type="transmembrane region" description="Helical" evidence="6">
    <location>
        <begin position="12"/>
        <end position="35"/>
    </location>
</feature>
<keyword evidence="3" id="KW-0521">NADP</keyword>
<keyword evidence="8" id="KW-1185">Reference proteome</keyword>
<evidence type="ECO:0000256" key="5">
    <source>
        <dbReference type="ARBA" id="ARBA00023002"/>
    </source>
</evidence>
<dbReference type="PROSITE" id="PS00061">
    <property type="entry name" value="ADH_SHORT"/>
    <property type="match status" value="1"/>
</dbReference>
<dbReference type="OrthoDB" id="47007at2759"/>
<evidence type="ECO:0000256" key="3">
    <source>
        <dbReference type="ARBA" id="ARBA00022857"/>
    </source>
</evidence>
<dbReference type="Proteomes" id="UP001153076">
    <property type="component" value="Unassembled WGS sequence"/>
</dbReference>
<dbReference type="AlphaFoldDB" id="A0A9Q1GJ78"/>
<dbReference type="InterPro" id="IPR036291">
    <property type="entry name" value="NAD(P)-bd_dom_sf"/>
</dbReference>
<evidence type="ECO:0000256" key="6">
    <source>
        <dbReference type="SAM" id="Phobius"/>
    </source>
</evidence>
<comment type="subcellular location">
    <subcellularLocation>
        <location evidence="1">Membrane</location>
        <topology evidence="1">Single-pass type II membrane protein</topology>
    </subcellularLocation>
</comment>
<dbReference type="GO" id="GO:0005829">
    <property type="term" value="C:cytosol"/>
    <property type="evidence" value="ECO:0007669"/>
    <property type="project" value="TreeGrafter"/>
</dbReference>
<evidence type="ECO:0000256" key="1">
    <source>
        <dbReference type="ARBA" id="ARBA00004606"/>
    </source>
</evidence>
<protein>
    <submittedName>
        <fullName evidence="7">Uncharacterized protein</fullName>
    </submittedName>
</protein>
<proteinExistence type="inferred from homology"/>
<dbReference type="InterPro" id="IPR020904">
    <property type="entry name" value="Sc_DH/Rdtase_CS"/>
</dbReference>
<evidence type="ECO:0000313" key="7">
    <source>
        <dbReference type="EMBL" id="KAJ8421018.1"/>
    </source>
</evidence>
<keyword evidence="5" id="KW-0560">Oxidoreductase</keyword>
<evidence type="ECO:0000313" key="8">
    <source>
        <dbReference type="Proteomes" id="UP001153076"/>
    </source>
</evidence>
<dbReference type="GO" id="GO:0008202">
    <property type="term" value="P:steroid metabolic process"/>
    <property type="evidence" value="ECO:0007669"/>
    <property type="project" value="TreeGrafter"/>
</dbReference>
<dbReference type="PANTHER" id="PTHR43391:SF89">
    <property type="entry name" value="11-BETA-HYDROXYSTEROID DEHYDROGENASE 1A-RELATED"/>
    <property type="match status" value="1"/>
</dbReference>
<evidence type="ECO:0000256" key="4">
    <source>
        <dbReference type="ARBA" id="ARBA00022968"/>
    </source>
</evidence>
<keyword evidence="6" id="KW-0472">Membrane</keyword>
<keyword evidence="4" id="KW-0735">Signal-anchor</keyword>
<dbReference type="PANTHER" id="PTHR43391">
    <property type="entry name" value="RETINOL DEHYDROGENASE-RELATED"/>
    <property type="match status" value="1"/>
</dbReference>
<dbReference type="GO" id="GO:0072582">
    <property type="term" value="F:17-beta-hydroxysteroid dehydrogenase (NADP+) activity"/>
    <property type="evidence" value="ECO:0007669"/>
    <property type="project" value="TreeGrafter"/>
</dbReference>
<keyword evidence="6" id="KW-1133">Transmembrane helix</keyword>
<dbReference type="InterPro" id="IPR002347">
    <property type="entry name" value="SDR_fam"/>
</dbReference>
<accession>A0A9Q1GJ78</accession>
<dbReference type="EMBL" id="JAKOGI010002977">
    <property type="protein sequence ID" value="KAJ8421018.1"/>
    <property type="molecule type" value="Genomic_DNA"/>
</dbReference>
<gene>
    <name evidence="7" type="ORF">Cgig2_002931</name>
</gene>